<reference evidence="1 2" key="1">
    <citation type="journal article" date="2014" name="Genome Announc.">
        <title>The Genome Sequence of Bifidobacterium moukalabense DSM 27321 Highlights the Close Phylogenetic Relatedness with the Bifidobacterium dentium Taxon.</title>
        <authorList>
            <person name="Lugli G.A."/>
            <person name="Duranti S."/>
            <person name="Milani C."/>
            <person name="Turroni F."/>
            <person name="Viappiani A."/>
            <person name="Mangifesta M."/>
            <person name="van Sinderen D."/>
            <person name="Ventura M."/>
        </authorList>
    </citation>
    <scope>NUCLEOTIDE SEQUENCE [LARGE SCALE GENOMIC DNA]</scope>
    <source>
        <strain evidence="1 2">DSM 27321</strain>
    </source>
</reference>
<dbReference type="eggNOG" id="ENOG5033BW7">
    <property type="taxonomic scope" value="Bacteria"/>
</dbReference>
<dbReference type="GeneID" id="97501411"/>
<name>W4N9D2_9BIFI</name>
<organism evidence="1 2">
    <name type="scientific">Bifidobacterium moukalabense DSM 27321</name>
    <dbReference type="NCBI Taxonomy" id="1435051"/>
    <lineage>
        <taxon>Bacteria</taxon>
        <taxon>Bacillati</taxon>
        <taxon>Actinomycetota</taxon>
        <taxon>Actinomycetes</taxon>
        <taxon>Bifidobacteriales</taxon>
        <taxon>Bifidobacteriaceae</taxon>
        <taxon>Bifidobacterium</taxon>
    </lineage>
</organism>
<dbReference type="EMBL" id="AZMV01000003">
    <property type="protein sequence ID" value="ETY71708.1"/>
    <property type="molecule type" value="Genomic_DNA"/>
</dbReference>
<comment type="caution">
    <text evidence="1">The sequence shown here is derived from an EMBL/GenBank/DDBJ whole genome shotgun (WGS) entry which is preliminary data.</text>
</comment>
<sequence>MSNISPNHYKGGPFECIELSRLLSSDWGQVVQYCYRWKDKNGTEDLRKAAWFAQDAVMHGIPIITDDTCAREIDYRVSEIRALLTTLAKADWMELEEIWITLANGTPQHVLTLLIRKITEVENEKEKTE</sequence>
<proteinExistence type="predicted"/>
<protein>
    <submittedName>
        <fullName evidence="1">Phage protein</fullName>
    </submittedName>
</protein>
<dbReference type="Proteomes" id="UP000019155">
    <property type="component" value="Unassembled WGS sequence"/>
</dbReference>
<dbReference type="OrthoDB" id="1684418at2"/>
<keyword evidence="2" id="KW-1185">Reference proteome</keyword>
<dbReference type="AlphaFoldDB" id="W4N9D2"/>
<gene>
    <name evidence="1" type="ORF">BMOU_0788</name>
</gene>
<evidence type="ECO:0000313" key="1">
    <source>
        <dbReference type="EMBL" id="ETY71708.1"/>
    </source>
</evidence>
<dbReference type="STRING" id="1435051.BMOU_0788"/>
<accession>W4N9D2</accession>
<dbReference type="RefSeq" id="WP_034875116.1">
    <property type="nucleotide sequence ID" value="NZ_AZMV01000003.1"/>
</dbReference>
<dbReference type="PATRIC" id="fig|1435051.3.peg.781"/>
<evidence type="ECO:0000313" key="2">
    <source>
        <dbReference type="Proteomes" id="UP000019155"/>
    </source>
</evidence>